<feature type="transmembrane region" description="Helical" evidence="6">
    <location>
        <begin position="117"/>
        <end position="135"/>
    </location>
</feature>
<evidence type="ECO:0000256" key="2">
    <source>
        <dbReference type="ARBA" id="ARBA00022475"/>
    </source>
</evidence>
<keyword evidence="9" id="KW-1185">Reference proteome</keyword>
<organism evidence="8 9">
    <name type="scientific">Luteibacter pinisoli</name>
    <dbReference type="NCBI Taxonomy" id="2589080"/>
    <lineage>
        <taxon>Bacteria</taxon>
        <taxon>Pseudomonadati</taxon>
        <taxon>Pseudomonadota</taxon>
        <taxon>Gammaproteobacteria</taxon>
        <taxon>Lysobacterales</taxon>
        <taxon>Rhodanobacteraceae</taxon>
        <taxon>Luteibacter</taxon>
    </lineage>
</organism>
<feature type="transmembrane region" description="Helical" evidence="6">
    <location>
        <begin position="181"/>
        <end position="204"/>
    </location>
</feature>
<dbReference type="Proteomes" id="UP000316093">
    <property type="component" value="Chromosome"/>
</dbReference>
<dbReference type="AlphaFoldDB" id="A0A4Y5Z298"/>
<dbReference type="PANTHER" id="PTHR30485:SF1">
    <property type="entry name" value="CYTOCHROME YDHU-RELATED"/>
    <property type="match status" value="1"/>
</dbReference>
<evidence type="ECO:0000313" key="9">
    <source>
        <dbReference type="Proteomes" id="UP000316093"/>
    </source>
</evidence>
<dbReference type="GO" id="GO:0005886">
    <property type="term" value="C:plasma membrane"/>
    <property type="evidence" value="ECO:0007669"/>
    <property type="project" value="UniProtKB-SubCell"/>
</dbReference>
<dbReference type="GO" id="GO:0020037">
    <property type="term" value="F:heme binding"/>
    <property type="evidence" value="ECO:0007669"/>
    <property type="project" value="TreeGrafter"/>
</dbReference>
<keyword evidence="4 6" id="KW-1133">Transmembrane helix</keyword>
<evidence type="ECO:0000256" key="3">
    <source>
        <dbReference type="ARBA" id="ARBA00022692"/>
    </source>
</evidence>
<dbReference type="EMBL" id="CP041046">
    <property type="protein sequence ID" value="QDE39470.1"/>
    <property type="molecule type" value="Genomic_DNA"/>
</dbReference>
<dbReference type="GO" id="GO:0022904">
    <property type="term" value="P:respiratory electron transport chain"/>
    <property type="evidence" value="ECO:0007669"/>
    <property type="project" value="InterPro"/>
</dbReference>
<dbReference type="KEGG" id="lpy:FIV34_09780"/>
<dbReference type="RefSeq" id="WP_139982106.1">
    <property type="nucleotide sequence ID" value="NZ_CP041046.1"/>
</dbReference>
<keyword evidence="2" id="KW-1003">Cell membrane</keyword>
<dbReference type="Gene3D" id="1.20.950.20">
    <property type="entry name" value="Transmembrane di-heme cytochromes, Chain C"/>
    <property type="match status" value="1"/>
</dbReference>
<evidence type="ECO:0000256" key="4">
    <source>
        <dbReference type="ARBA" id="ARBA00022989"/>
    </source>
</evidence>
<name>A0A4Y5Z298_9GAMM</name>
<evidence type="ECO:0000256" key="1">
    <source>
        <dbReference type="ARBA" id="ARBA00004651"/>
    </source>
</evidence>
<accession>A0A4Y5Z298</accession>
<dbReference type="InterPro" id="IPR051542">
    <property type="entry name" value="Hydrogenase_cytochrome"/>
</dbReference>
<evidence type="ECO:0000256" key="5">
    <source>
        <dbReference type="ARBA" id="ARBA00023136"/>
    </source>
</evidence>
<feature type="transmembrane region" description="Helical" evidence="6">
    <location>
        <begin position="224"/>
        <end position="245"/>
    </location>
</feature>
<dbReference type="GO" id="GO:0009055">
    <property type="term" value="F:electron transfer activity"/>
    <property type="evidence" value="ECO:0007669"/>
    <property type="project" value="InterPro"/>
</dbReference>
<evidence type="ECO:0000259" key="7">
    <source>
        <dbReference type="Pfam" id="PF01292"/>
    </source>
</evidence>
<dbReference type="InterPro" id="IPR011577">
    <property type="entry name" value="Cyt_b561_bac/Ni-Hgenase"/>
</dbReference>
<keyword evidence="5 6" id="KW-0472">Membrane</keyword>
<dbReference type="PANTHER" id="PTHR30485">
    <property type="entry name" value="NI/FE-HYDROGENASE 1 B-TYPE CYTOCHROME SUBUNIT"/>
    <property type="match status" value="1"/>
</dbReference>
<reference evidence="8 9" key="1">
    <citation type="submission" date="2019-06" db="EMBL/GenBank/DDBJ databases">
        <title>A complete genome sequence for Luteibacter pinisoli MAH-14.</title>
        <authorList>
            <person name="Baltrus D.A."/>
        </authorList>
    </citation>
    <scope>NUCLEOTIDE SEQUENCE [LARGE SCALE GENOMIC DNA]</scope>
    <source>
        <strain evidence="8 9">MAH-14</strain>
    </source>
</reference>
<evidence type="ECO:0000313" key="8">
    <source>
        <dbReference type="EMBL" id="QDE39470.1"/>
    </source>
</evidence>
<feature type="domain" description="Cytochrome b561 bacterial/Ni-hydrogenase" evidence="7">
    <location>
        <begin position="10"/>
        <end position="258"/>
    </location>
</feature>
<comment type="subcellular location">
    <subcellularLocation>
        <location evidence="1">Cell membrane</location>
        <topology evidence="1">Multi-pass membrane protein</topology>
    </subcellularLocation>
</comment>
<gene>
    <name evidence="8" type="ORF">FIV34_09780</name>
</gene>
<dbReference type="SUPFAM" id="SSF81342">
    <property type="entry name" value="Transmembrane di-heme cytochromes"/>
    <property type="match status" value="1"/>
</dbReference>
<evidence type="ECO:0000256" key="6">
    <source>
        <dbReference type="SAM" id="Phobius"/>
    </source>
</evidence>
<dbReference type="Pfam" id="PF01292">
    <property type="entry name" value="Ni_hydr_CYTB"/>
    <property type="match status" value="1"/>
</dbReference>
<sequence length="268" mass="29510">MATVTRRLYRHPLPLRLMHWINVLSLTILLGSGLQIFNAHPSLSWGQTNTPERTWLSLDAPAGPDGMPRGTTTIAGHTFHTDGVLGASTVDGEHVARGFPAWVTVPGPGWLAMGRRWHFFFAWVFVLNGAAYLAWSVWTRHLQRDLVPTGADLRAIGPTVLHHLRPDPDAATKRYNVLQRLAYLSVLIACIGIACMGLAMSPRLDAAVPWLVDAVGGRQSARSIHFLLAGFLVAFVAVHLFEVLFNGVLNQLRSIVTGYVRVKETNDD</sequence>
<proteinExistence type="predicted"/>
<keyword evidence="3 6" id="KW-0812">Transmembrane</keyword>
<protein>
    <recommendedName>
        <fullName evidence="7">Cytochrome b561 bacterial/Ni-hydrogenase domain-containing protein</fullName>
    </recommendedName>
</protein>
<dbReference type="OrthoDB" id="197262at2"/>
<dbReference type="InterPro" id="IPR016174">
    <property type="entry name" value="Di-haem_cyt_TM"/>
</dbReference>